<feature type="domain" description="Histidine kinase" evidence="13">
    <location>
        <begin position="235"/>
        <end position="443"/>
    </location>
</feature>
<keyword evidence="7" id="KW-0418">Kinase</keyword>
<dbReference type="CDD" id="cd00075">
    <property type="entry name" value="HATPase"/>
    <property type="match status" value="1"/>
</dbReference>
<dbReference type="InterPro" id="IPR050428">
    <property type="entry name" value="TCS_sensor_his_kinase"/>
</dbReference>
<dbReference type="Gene3D" id="6.10.340.10">
    <property type="match status" value="1"/>
</dbReference>
<keyword evidence="10 11" id="KW-0472">Membrane</keyword>
<dbReference type="SMART" id="SM00388">
    <property type="entry name" value="HisKA"/>
    <property type="match status" value="1"/>
</dbReference>
<keyword evidence="5" id="KW-0808">Transferase</keyword>
<dbReference type="PANTHER" id="PTHR45436:SF5">
    <property type="entry name" value="SENSOR HISTIDINE KINASE TRCS"/>
    <property type="match status" value="1"/>
</dbReference>
<evidence type="ECO:0000256" key="9">
    <source>
        <dbReference type="ARBA" id="ARBA00023012"/>
    </source>
</evidence>
<dbReference type="EC" id="2.7.13.3" evidence="3"/>
<dbReference type="InterPro" id="IPR003594">
    <property type="entry name" value="HATPase_dom"/>
</dbReference>
<dbReference type="SUPFAM" id="SSF47384">
    <property type="entry name" value="Homodimeric domain of signal transducing histidine kinase"/>
    <property type="match status" value="1"/>
</dbReference>
<evidence type="ECO:0000256" key="11">
    <source>
        <dbReference type="SAM" id="Phobius"/>
    </source>
</evidence>
<feature type="transmembrane region" description="Helical" evidence="11">
    <location>
        <begin position="144"/>
        <end position="166"/>
    </location>
</feature>
<dbReference type="Pfam" id="PF02518">
    <property type="entry name" value="HATPase_c"/>
    <property type="match status" value="1"/>
</dbReference>
<dbReference type="SUPFAM" id="SSF158472">
    <property type="entry name" value="HAMP domain-like"/>
    <property type="match status" value="1"/>
</dbReference>
<evidence type="ECO:0000259" key="14">
    <source>
        <dbReference type="PROSITE" id="PS50885"/>
    </source>
</evidence>
<comment type="catalytic activity">
    <reaction evidence="1">
        <text>ATP + protein L-histidine = ADP + protein N-phospho-L-histidine.</text>
        <dbReference type="EC" id="2.7.13.3"/>
    </reaction>
</comment>
<dbReference type="Pfam" id="PF00672">
    <property type="entry name" value="HAMP"/>
    <property type="match status" value="1"/>
</dbReference>
<dbReference type="InterPro" id="IPR004358">
    <property type="entry name" value="Sig_transdc_His_kin-like_C"/>
</dbReference>
<feature type="chain" id="PRO_5026181975" description="histidine kinase" evidence="12">
    <location>
        <begin position="26"/>
        <end position="443"/>
    </location>
</feature>
<feature type="domain" description="HAMP" evidence="14">
    <location>
        <begin position="168"/>
        <end position="220"/>
    </location>
</feature>
<evidence type="ECO:0000256" key="4">
    <source>
        <dbReference type="ARBA" id="ARBA00022553"/>
    </source>
</evidence>
<keyword evidence="8 11" id="KW-1133">Transmembrane helix</keyword>
<dbReference type="GO" id="GO:0000155">
    <property type="term" value="F:phosphorelay sensor kinase activity"/>
    <property type="evidence" value="ECO:0007669"/>
    <property type="project" value="InterPro"/>
</dbReference>
<accession>A0A6G9XMV1</accession>
<proteinExistence type="predicted"/>
<comment type="subcellular location">
    <subcellularLocation>
        <location evidence="2">Cell membrane</location>
    </subcellularLocation>
</comment>
<feature type="signal peptide" evidence="12">
    <location>
        <begin position="1"/>
        <end position="25"/>
    </location>
</feature>
<keyword evidence="6 11" id="KW-0812">Transmembrane</keyword>
<dbReference type="AlphaFoldDB" id="A0A6G9XMV1"/>
<evidence type="ECO:0000256" key="6">
    <source>
        <dbReference type="ARBA" id="ARBA00022692"/>
    </source>
</evidence>
<name>A0A6G9XMV1_NOCBR</name>
<evidence type="ECO:0000256" key="2">
    <source>
        <dbReference type="ARBA" id="ARBA00004236"/>
    </source>
</evidence>
<keyword evidence="12" id="KW-0732">Signal</keyword>
<evidence type="ECO:0000259" key="13">
    <source>
        <dbReference type="PROSITE" id="PS50109"/>
    </source>
</evidence>
<keyword evidence="9" id="KW-0902">Two-component regulatory system</keyword>
<dbReference type="EMBL" id="CP046171">
    <property type="protein sequence ID" value="QIS02219.1"/>
    <property type="molecule type" value="Genomic_DNA"/>
</dbReference>
<protein>
    <recommendedName>
        <fullName evidence="3">histidine kinase</fullName>
        <ecNumber evidence="3">2.7.13.3</ecNumber>
    </recommendedName>
</protein>
<dbReference type="CDD" id="cd06225">
    <property type="entry name" value="HAMP"/>
    <property type="match status" value="1"/>
</dbReference>
<dbReference type="Pfam" id="PF00512">
    <property type="entry name" value="HisKA"/>
    <property type="match status" value="1"/>
</dbReference>
<dbReference type="InterPro" id="IPR003660">
    <property type="entry name" value="HAMP_dom"/>
</dbReference>
<dbReference type="GO" id="GO:0005886">
    <property type="term" value="C:plasma membrane"/>
    <property type="evidence" value="ECO:0007669"/>
    <property type="project" value="UniProtKB-SubCell"/>
</dbReference>
<evidence type="ECO:0000313" key="15">
    <source>
        <dbReference type="EMBL" id="QIS02219.1"/>
    </source>
</evidence>
<dbReference type="PANTHER" id="PTHR45436">
    <property type="entry name" value="SENSOR HISTIDINE KINASE YKOH"/>
    <property type="match status" value="1"/>
</dbReference>
<dbReference type="SMART" id="SM00304">
    <property type="entry name" value="HAMP"/>
    <property type="match status" value="1"/>
</dbReference>
<dbReference type="InterPro" id="IPR036890">
    <property type="entry name" value="HATPase_C_sf"/>
</dbReference>
<keyword evidence="4" id="KW-0597">Phosphoprotein</keyword>
<organism evidence="15 16">
    <name type="scientific">Nocardia brasiliensis</name>
    <dbReference type="NCBI Taxonomy" id="37326"/>
    <lineage>
        <taxon>Bacteria</taxon>
        <taxon>Bacillati</taxon>
        <taxon>Actinomycetota</taxon>
        <taxon>Actinomycetes</taxon>
        <taxon>Mycobacteriales</taxon>
        <taxon>Nocardiaceae</taxon>
        <taxon>Nocardia</taxon>
    </lineage>
</organism>
<dbReference type="InterPro" id="IPR005467">
    <property type="entry name" value="His_kinase_dom"/>
</dbReference>
<evidence type="ECO:0000256" key="5">
    <source>
        <dbReference type="ARBA" id="ARBA00022679"/>
    </source>
</evidence>
<sequence>MRDRILVAMIFVACVTAMSTGGALAVKVRGWVYEGAQQSVYTEFRRDIEKSGHGTDYLNSPYNNYTVTVNGAVVRQGDTQLGEISAGLREKLDRSRDMYLFQRLPGRRVAIGYSAPETSGATDRYVSIYTVRELAGVQEKLHQLLWIIVLSVLGCAVIGTALGFALTRSIVRPLRGIQSAAREVADGAPDSRLPDTDIDEFQDVTTTFNDMVERQRETIRGLTEQDERAKRFVSDVAHELRSPLAALVPAAEVLDEELAGQGGHAGTAARLIGSQITDLARLVDDLLEMSQRDRGTASVLSESVDLANLTLRTLRLRGWSHRVTVLPETGVGPTINSDPRRLEAIIANLVGNALRHGHPPVTITIGSSAASSWVEVRDHGVGIPAEQADRVFERMYKVSESRTRTGGAGLGLAIARENARLLGGDVVYHREGDTTVFRCVLPR</sequence>
<dbReference type="PRINTS" id="PR00344">
    <property type="entry name" value="BCTRLSENSOR"/>
</dbReference>
<evidence type="ECO:0000256" key="7">
    <source>
        <dbReference type="ARBA" id="ARBA00022777"/>
    </source>
</evidence>
<dbReference type="Gene3D" id="3.30.565.10">
    <property type="entry name" value="Histidine kinase-like ATPase, C-terminal domain"/>
    <property type="match status" value="1"/>
</dbReference>
<dbReference type="CDD" id="cd00082">
    <property type="entry name" value="HisKA"/>
    <property type="match status" value="1"/>
</dbReference>
<dbReference type="Proteomes" id="UP000501705">
    <property type="component" value="Chromosome"/>
</dbReference>
<dbReference type="PROSITE" id="PS50885">
    <property type="entry name" value="HAMP"/>
    <property type="match status" value="1"/>
</dbReference>
<dbReference type="InterPro" id="IPR036097">
    <property type="entry name" value="HisK_dim/P_sf"/>
</dbReference>
<gene>
    <name evidence="15" type="ORF">F5X71_07725</name>
</gene>
<evidence type="ECO:0000313" key="16">
    <source>
        <dbReference type="Proteomes" id="UP000501705"/>
    </source>
</evidence>
<evidence type="ECO:0000256" key="8">
    <source>
        <dbReference type="ARBA" id="ARBA00022989"/>
    </source>
</evidence>
<evidence type="ECO:0000256" key="10">
    <source>
        <dbReference type="ARBA" id="ARBA00023136"/>
    </source>
</evidence>
<evidence type="ECO:0000256" key="3">
    <source>
        <dbReference type="ARBA" id="ARBA00012438"/>
    </source>
</evidence>
<evidence type="ECO:0000256" key="12">
    <source>
        <dbReference type="SAM" id="SignalP"/>
    </source>
</evidence>
<dbReference type="Gene3D" id="1.10.287.130">
    <property type="match status" value="1"/>
</dbReference>
<evidence type="ECO:0000256" key="1">
    <source>
        <dbReference type="ARBA" id="ARBA00000085"/>
    </source>
</evidence>
<reference evidence="15 16" key="1">
    <citation type="journal article" date="2019" name="ACS Chem. Biol.">
        <title>Identification and Mobilization of a Cryptic Antibiotic Biosynthesis Gene Locus from a Human-Pathogenic Nocardia Isolate.</title>
        <authorList>
            <person name="Herisse M."/>
            <person name="Ishida K."/>
            <person name="Porter J.L."/>
            <person name="Howden B."/>
            <person name="Hertweck C."/>
            <person name="Stinear T.P."/>
            <person name="Pidot S.J."/>
        </authorList>
    </citation>
    <scope>NUCLEOTIDE SEQUENCE [LARGE SCALE GENOMIC DNA]</scope>
    <source>
        <strain evidence="15 16">AUSMDU00024985</strain>
    </source>
</reference>
<dbReference type="SUPFAM" id="SSF55874">
    <property type="entry name" value="ATPase domain of HSP90 chaperone/DNA topoisomerase II/histidine kinase"/>
    <property type="match status" value="1"/>
</dbReference>
<dbReference type="SMART" id="SM00387">
    <property type="entry name" value="HATPase_c"/>
    <property type="match status" value="1"/>
</dbReference>
<dbReference type="InterPro" id="IPR003661">
    <property type="entry name" value="HisK_dim/P_dom"/>
</dbReference>
<dbReference type="PROSITE" id="PS50109">
    <property type="entry name" value="HIS_KIN"/>
    <property type="match status" value="1"/>
</dbReference>